<dbReference type="InterPro" id="IPR013320">
    <property type="entry name" value="ConA-like_dom_sf"/>
</dbReference>
<feature type="compositionally biased region" description="Polar residues" evidence="4">
    <location>
        <begin position="302"/>
        <end position="313"/>
    </location>
</feature>
<comment type="subcellular location">
    <subcellularLocation>
        <location evidence="1">Nucleus</location>
    </subcellularLocation>
</comment>
<evidence type="ECO:0000256" key="3">
    <source>
        <dbReference type="ARBA" id="ARBA00038149"/>
    </source>
</evidence>
<feature type="compositionally biased region" description="Low complexity" evidence="4">
    <location>
        <begin position="333"/>
        <end position="352"/>
    </location>
</feature>
<dbReference type="Gene3D" id="2.60.120.920">
    <property type="match status" value="1"/>
</dbReference>
<feature type="region of interest" description="Disordered" evidence="4">
    <location>
        <begin position="301"/>
        <end position="352"/>
    </location>
</feature>
<name>A0ABQ8VIZ9_9AGAR</name>
<evidence type="ECO:0000313" key="6">
    <source>
        <dbReference type="EMBL" id="KAJ4495615.1"/>
    </source>
</evidence>
<evidence type="ECO:0000256" key="4">
    <source>
        <dbReference type="SAM" id="MobiDB-lite"/>
    </source>
</evidence>
<gene>
    <name evidence="6" type="ORF">C8R41DRAFT_827374</name>
</gene>
<dbReference type="SUPFAM" id="SSF49899">
    <property type="entry name" value="Concanavalin A-like lectins/glucanases"/>
    <property type="match status" value="1"/>
</dbReference>
<feature type="region of interest" description="Disordered" evidence="4">
    <location>
        <begin position="508"/>
        <end position="576"/>
    </location>
</feature>
<dbReference type="InterPro" id="IPR003877">
    <property type="entry name" value="SPRY_dom"/>
</dbReference>
<dbReference type="PANTHER" id="PTHR10598">
    <property type="entry name" value="SET1/ASH2 HISTONE METHYLTRANSFERASE COMPLEX SUBUNIT ASH2"/>
    <property type="match status" value="1"/>
</dbReference>
<evidence type="ECO:0000256" key="1">
    <source>
        <dbReference type="ARBA" id="ARBA00004123"/>
    </source>
</evidence>
<feature type="region of interest" description="Disordered" evidence="4">
    <location>
        <begin position="389"/>
        <end position="410"/>
    </location>
</feature>
<dbReference type="PANTHER" id="PTHR10598:SF0">
    <property type="entry name" value="SET1_ASH2 HISTONE METHYLTRANSFERASE COMPLEX SUBUNIT ASH2"/>
    <property type="match status" value="1"/>
</dbReference>
<dbReference type="SMART" id="SM00449">
    <property type="entry name" value="SPRY"/>
    <property type="match status" value="1"/>
</dbReference>
<keyword evidence="7" id="KW-1185">Reference proteome</keyword>
<evidence type="ECO:0000259" key="5">
    <source>
        <dbReference type="PROSITE" id="PS50188"/>
    </source>
</evidence>
<sequence>MLAEFSSPPPEARPSPQPTTAPSGNKKRKRGGGQQQQQQPAASPAPSDSGAPEVLTSRTDLFSRPQLKISRGPVFTPISEGSVYNKTDLIGVNRVGFRYVPAGIKTPSPSNPIIQFHTIESNPACYRVSWEDRSPFILVTKDGLGLLGSKGHRSARGNAPVREGKWYMEVKILKAGGEPSSNEGMREGCYVRLGWGRREAPLNGPVGLDGYSYGFRDKTGEKVTLSRPRPYGRPFASGDVIGMYISLPTPKREANQKDPTDPAHLKRERIAIDFKGQEMFEMQEYPQSKEMITLMDYEGKAANSTSVPSTTTRKGAGNRGGLAPPNTGNPVQNNKSKNPSTTSTTNNNLRPLPTLPNSRIAFFINGECQGAAFHDLYDFLQLRQSERKFKEKDKKKTRLREGLKESHKDNPFDDGSLGYYPFVSLFNDAEVRINPGPVFEYPPGEDIDALLDGTNDPDAIIPDTPTDPNPNPRPSTQTWRPLSSRYPEYMAEQWEFDEREELEAQENLAELDAQDRVVAQREKQKKTQRERKKKETEARKRTKVQPKDKNSVKEKSPSVGLAGGLGLLSQPQPSPLRHASVTAYEEYEEYGEFKDSPATYAAPGTPLETSLETPLDPPRDTLQDIIMETPLDTPPQDTPMEIQETPSSPAPVPDAVDTPGPYFDNGDNVQNEDDRGEEEEYIISELGNSTAGTEIVTEAVSEHI</sequence>
<feature type="compositionally biased region" description="Pro residues" evidence="4">
    <location>
        <begin position="7"/>
        <end position="19"/>
    </location>
</feature>
<dbReference type="CDD" id="cd12872">
    <property type="entry name" value="SPRY_Ash2"/>
    <property type="match status" value="1"/>
</dbReference>
<feature type="compositionally biased region" description="Basic and acidic residues" evidence="4">
    <location>
        <begin position="513"/>
        <end position="556"/>
    </location>
</feature>
<feature type="compositionally biased region" description="Low complexity" evidence="4">
    <location>
        <begin position="35"/>
        <end position="52"/>
    </location>
</feature>
<evidence type="ECO:0000313" key="7">
    <source>
        <dbReference type="Proteomes" id="UP001150217"/>
    </source>
</evidence>
<dbReference type="InterPro" id="IPR043136">
    <property type="entry name" value="B30.2/SPRY_sf"/>
</dbReference>
<dbReference type="EMBL" id="JANVFT010000029">
    <property type="protein sequence ID" value="KAJ4495615.1"/>
    <property type="molecule type" value="Genomic_DNA"/>
</dbReference>
<feature type="region of interest" description="Disordered" evidence="4">
    <location>
        <begin position="588"/>
        <end position="678"/>
    </location>
</feature>
<feature type="compositionally biased region" description="Low complexity" evidence="4">
    <location>
        <begin position="454"/>
        <end position="464"/>
    </location>
</feature>
<evidence type="ECO:0000256" key="2">
    <source>
        <dbReference type="ARBA" id="ARBA00023242"/>
    </source>
</evidence>
<accession>A0ABQ8VIZ9</accession>
<dbReference type="InterPro" id="IPR001870">
    <property type="entry name" value="B30.2/SPRY"/>
</dbReference>
<dbReference type="Proteomes" id="UP001150217">
    <property type="component" value="Unassembled WGS sequence"/>
</dbReference>
<feature type="region of interest" description="Disordered" evidence="4">
    <location>
        <begin position="1"/>
        <end position="62"/>
    </location>
</feature>
<reference evidence="6" key="1">
    <citation type="submission" date="2022-08" db="EMBL/GenBank/DDBJ databases">
        <title>A Global Phylogenomic Analysis of the Shiitake Genus Lentinula.</title>
        <authorList>
            <consortium name="DOE Joint Genome Institute"/>
            <person name="Sierra-Patev S."/>
            <person name="Min B."/>
            <person name="Naranjo-Ortiz M."/>
            <person name="Looney B."/>
            <person name="Konkel Z."/>
            <person name="Slot J.C."/>
            <person name="Sakamoto Y."/>
            <person name="Steenwyk J.L."/>
            <person name="Rokas A."/>
            <person name="Carro J."/>
            <person name="Camarero S."/>
            <person name="Ferreira P."/>
            <person name="Molpeceres G."/>
            <person name="Ruiz-Duenas F.J."/>
            <person name="Serrano A."/>
            <person name="Henrissat B."/>
            <person name="Drula E."/>
            <person name="Hughes K.W."/>
            <person name="Mata J.L."/>
            <person name="Ishikawa N.K."/>
            <person name="Vargas-Isla R."/>
            <person name="Ushijima S."/>
            <person name="Smith C.A."/>
            <person name="Ahrendt S."/>
            <person name="Andreopoulos W."/>
            <person name="He G."/>
            <person name="Labutti K."/>
            <person name="Lipzen A."/>
            <person name="Ng V."/>
            <person name="Riley R."/>
            <person name="Sandor L."/>
            <person name="Barry K."/>
            <person name="Martinez A.T."/>
            <person name="Xiao Y."/>
            <person name="Gibbons J.G."/>
            <person name="Terashima K."/>
            <person name="Grigoriev I.V."/>
            <person name="Hibbett D.S."/>
        </authorList>
    </citation>
    <scope>NUCLEOTIDE SEQUENCE</scope>
    <source>
        <strain evidence="6">RHP3577 ss4</strain>
    </source>
</reference>
<dbReference type="Pfam" id="PF00622">
    <property type="entry name" value="SPRY"/>
    <property type="match status" value="1"/>
</dbReference>
<proteinExistence type="inferred from homology"/>
<feature type="region of interest" description="Disordered" evidence="4">
    <location>
        <begin position="443"/>
        <end position="484"/>
    </location>
</feature>
<comment type="similarity">
    <text evidence="3">Belongs to the cclA family.</text>
</comment>
<keyword evidence="2" id="KW-0539">Nucleus</keyword>
<protein>
    <recommendedName>
        <fullName evidence="5">B30.2/SPRY domain-containing protein</fullName>
    </recommendedName>
</protein>
<dbReference type="InterPro" id="IPR037353">
    <property type="entry name" value="ASH2"/>
</dbReference>
<feature type="domain" description="B30.2/SPRY" evidence="5">
    <location>
        <begin position="106"/>
        <end position="309"/>
    </location>
</feature>
<dbReference type="PROSITE" id="PS50188">
    <property type="entry name" value="B302_SPRY"/>
    <property type="match status" value="1"/>
</dbReference>
<comment type="caution">
    <text evidence="6">The sequence shown here is derived from an EMBL/GenBank/DDBJ whole genome shotgun (WGS) entry which is preliminary data.</text>
</comment>
<organism evidence="6 7">
    <name type="scientific">Lentinula lateritia</name>
    <dbReference type="NCBI Taxonomy" id="40482"/>
    <lineage>
        <taxon>Eukaryota</taxon>
        <taxon>Fungi</taxon>
        <taxon>Dikarya</taxon>
        <taxon>Basidiomycota</taxon>
        <taxon>Agaricomycotina</taxon>
        <taxon>Agaricomycetes</taxon>
        <taxon>Agaricomycetidae</taxon>
        <taxon>Agaricales</taxon>
        <taxon>Marasmiineae</taxon>
        <taxon>Omphalotaceae</taxon>
        <taxon>Lentinula</taxon>
    </lineage>
</organism>